<dbReference type="InterPro" id="IPR013491">
    <property type="entry name" value="Tape_meas_N"/>
</dbReference>
<evidence type="ECO:0000259" key="2">
    <source>
        <dbReference type="Pfam" id="PF20155"/>
    </source>
</evidence>
<reference evidence="3 4" key="1">
    <citation type="submission" date="2019-03" db="EMBL/GenBank/DDBJ databases">
        <title>Genomic Encyclopedia of Type Strains, Phase IV (KMG-IV): sequencing the most valuable type-strain genomes for metagenomic binning, comparative biology and taxonomic classification.</title>
        <authorList>
            <person name="Goeker M."/>
        </authorList>
    </citation>
    <scope>NUCLEOTIDE SEQUENCE [LARGE SCALE GENOMIC DNA]</scope>
    <source>
        <strain evidence="3 4">DSM 19345</strain>
    </source>
</reference>
<evidence type="ECO:0000313" key="4">
    <source>
        <dbReference type="Proteomes" id="UP000295678"/>
    </source>
</evidence>
<dbReference type="AlphaFoldDB" id="A0A4R3MGD1"/>
<dbReference type="EMBL" id="SMAK01000002">
    <property type="protein sequence ID" value="TCT12671.1"/>
    <property type="molecule type" value="Genomic_DNA"/>
</dbReference>
<keyword evidence="1" id="KW-0175">Coiled coil</keyword>
<evidence type="ECO:0000313" key="3">
    <source>
        <dbReference type="EMBL" id="TCT12671.1"/>
    </source>
</evidence>
<feature type="domain" description="Tape measure protein N-terminal" evidence="2">
    <location>
        <begin position="87"/>
        <end position="279"/>
    </location>
</feature>
<feature type="coiled-coil region" evidence="1">
    <location>
        <begin position="2"/>
        <end position="29"/>
    </location>
</feature>
<comment type="caution">
    <text evidence="3">The sequence shown here is derived from an EMBL/GenBank/DDBJ whole genome shotgun (WGS) entry which is preliminary data.</text>
</comment>
<evidence type="ECO:0000256" key="1">
    <source>
        <dbReference type="SAM" id="Coils"/>
    </source>
</evidence>
<keyword evidence="4" id="KW-1185">Reference proteome</keyword>
<protein>
    <submittedName>
        <fullName evidence="3">Tape measure domain-containing protein</fullName>
    </submittedName>
</protein>
<dbReference type="Pfam" id="PF20155">
    <property type="entry name" value="TMP_3"/>
    <property type="match status" value="1"/>
</dbReference>
<name>A0A4R3MGD1_9HYPH</name>
<proteinExistence type="predicted"/>
<accession>A0A4R3MGD1</accession>
<dbReference type="OrthoDB" id="38641at2"/>
<gene>
    <name evidence="3" type="ORF">EDC22_102356</name>
</gene>
<dbReference type="NCBIfam" id="TIGR02675">
    <property type="entry name" value="tape_meas_nterm"/>
    <property type="match status" value="1"/>
</dbReference>
<organism evidence="3 4">
    <name type="scientific">Tepidamorphus gemmatus</name>
    <dbReference type="NCBI Taxonomy" id="747076"/>
    <lineage>
        <taxon>Bacteria</taxon>
        <taxon>Pseudomonadati</taxon>
        <taxon>Pseudomonadota</taxon>
        <taxon>Alphaproteobacteria</taxon>
        <taxon>Hyphomicrobiales</taxon>
        <taxon>Tepidamorphaceae</taxon>
        <taxon>Tepidamorphus</taxon>
    </lineage>
</organism>
<dbReference type="Proteomes" id="UP000295678">
    <property type="component" value="Unassembled WGS sequence"/>
</dbReference>
<sequence length="699" mass="73327">MATEDQQLVVALEARIRDFERNFQRANQTARRNWSAIEDRGRQAARRIERDAGTAAASVNRAMAGMTAGIGRYALGGIAGGLGVAAINRYADSWIRVQNQLRVTGLEGDDLARTLDNLYAIAQRNGVAIEPLATLYGRLSQAQAELGATGADLTRFTEGVSLALKVAGTDAAGASGALLQLSQALGGAIVRAEEFNSINEGARPILQAVANGLKEAGGSVSTLRSLVVDGKVSSEAFFRAFLAGMGDLEAKAATTAQTSSQAFSIFANAFARLIGEIDDTTKASARFAEFMGRVAEALDWATDRVGPLADRLRELQDATSIFQHLGFGGLIGGNWLGAVGTLFDATQRLVQQAKGIEADVRTLGDPSAREPGDRVSIRSTTEPVSLADFKLPGDDDVNKARARQKSYDDVRASAERYIATLETERATLGLATGEAAALRMEHQLLAEAQRAGITLTDGQRAEIAALAAQYGVLAGEIERTRDAQSGLIDRMDDLRGTATDVLGGFASDLRQGRTLADALANALNRIVDTLIDMAVRSLVEAALGPLGTAGGGFLGSLFRRADGGIVERATGGIVRGPGTSTSDSIPALLSNGEFVVNAAATRRHRALLEAINAGTLPGFASGGIVAPAPVPSIAPMRAPAAPVISVTAPMNITIEGSAGTPEQNADLTQRMGREIEVIMRKTVIDEILTQMRPGGILSR</sequence>
<dbReference type="RefSeq" id="WP_132805437.1">
    <property type="nucleotide sequence ID" value="NZ_SMAK01000002.1"/>
</dbReference>